<evidence type="ECO:0000256" key="4">
    <source>
        <dbReference type="ARBA" id="ARBA00022763"/>
    </source>
</evidence>
<dbReference type="InterPro" id="IPR006554">
    <property type="entry name" value="Helicase-like_DEXD_c2"/>
</dbReference>
<comment type="caution">
    <text evidence="12">The sequence shown here is derived from an EMBL/GenBank/DDBJ whole genome shotgun (WGS) entry which is preliminary data.</text>
</comment>
<name>A0ABV3S6B1_9GAMM</name>
<proteinExistence type="inferred from homology"/>
<dbReference type="PANTHER" id="PTHR11472">
    <property type="entry name" value="DNA REPAIR DEAD HELICASE RAD3/XP-D SUBFAMILY MEMBER"/>
    <property type="match status" value="1"/>
</dbReference>
<keyword evidence="12" id="KW-0347">Helicase</keyword>
<dbReference type="PANTHER" id="PTHR11472:SF34">
    <property type="entry name" value="REGULATOR OF TELOMERE ELONGATION HELICASE 1"/>
    <property type="match status" value="1"/>
</dbReference>
<dbReference type="RefSeq" id="WP_367966137.1">
    <property type="nucleotide sequence ID" value="NZ_JBAKFJ010000001.1"/>
</dbReference>
<evidence type="ECO:0000313" key="12">
    <source>
        <dbReference type="EMBL" id="MEX0385656.1"/>
    </source>
</evidence>
<dbReference type="SMART" id="SM00491">
    <property type="entry name" value="HELICc2"/>
    <property type="match status" value="1"/>
</dbReference>
<keyword evidence="7" id="KW-0234">DNA repair</keyword>
<evidence type="ECO:0000256" key="1">
    <source>
        <dbReference type="ARBA" id="ARBA00001966"/>
    </source>
</evidence>
<dbReference type="GO" id="GO:0016787">
    <property type="term" value="F:hydrolase activity"/>
    <property type="evidence" value="ECO:0007669"/>
    <property type="project" value="UniProtKB-KW"/>
</dbReference>
<keyword evidence="2" id="KW-0411">Iron-sulfur</keyword>
<protein>
    <recommendedName>
        <fullName evidence="9">DNA 5'-3' helicase</fullName>
        <ecNumber evidence="9">5.6.2.3</ecNumber>
    </recommendedName>
</protein>
<evidence type="ECO:0000256" key="8">
    <source>
        <dbReference type="ARBA" id="ARBA00038058"/>
    </source>
</evidence>
<keyword evidence="2" id="KW-0408">Iron</keyword>
<evidence type="ECO:0000259" key="11">
    <source>
        <dbReference type="PROSITE" id="PS51193"/>
    </source>
</evidence>
<dbReference type="InterPro" id="IPR006555">
    <property type="entry name" value="ATP-dep_Helicase_C"/>
</dbReference>
<evidence type="ECO:0000256" key="3">
    <source>
        <dbReference type="ARBA" id="ARBA00022741"/>
    </source>
</evidence>
<feature type="domain" description="Helicase ATP-binding" evidence="11">
    <location>
        <begin position="16"/>
        <end position="292"/>
    </location>
</feature>
<evidence type="ECO:0000256" key="7">
    <source>
        <dbReference type="ARBA" id="ARBA00023204"/>
    </source>
</evidence>
<evidence type="ECO:0000313" key="13">
    <source>
        <dbReference type="Proteomes" id="UP001556653"/>
    </source>
</evidence>
<keyword evidence="6" id="KW-0067">ATP-binding</keyword>
<keyword evidence="4" id="KW-0227">DNA damage</keyword>
<sequence length="642" mass="70317">MTASAALEGALAADGPLATVLPGYAPRPEQLTMARAVADAIEQEKTLVVEAGTGTGKTLAYLIPALQSGRRVIISTGTRTLQDQLFHRDLPVACAALDRLVRTALLKGRGNYLCPYRMERTLEAGRLESREMADQLQRLRAWAGTTRRGDLAEAPLGAIDGRLLPRVTSTADNCLGQNCPLYADCFLMEARREAQEADVVVINHHLLMADWALREGGFGEVLPAADVTILDEAHQLPETAARFFGVTVSSRQLQDLVRDTRLEQQREAADSGALSEQAGVVERCTAELRLALGDSLRVAWVEVGPQAAQAARELAEAVDHLVEVLAPQAVRGRGLENCHRRSDELRTALRTFLSDDADSSRVGWVETRGQGFALRLTPLDVAEHFEASRQRHGRAWIMTSATLAVDGRFDHFQRRLGLDSAETLRLDSPFDYASNTLLYVPDALPEPKDPGFNEAYLNAMEPVLKASGGRAFLLFTSHRALRQAADWLRARDWSGLLVQGEAAPKQLLERFRETPGAVLLGTQSFWEGVDVRGPALSCVMIDRLPFASPGDPVLQARVAWLREQGRNPFGEYQVPEAVIGLRQGVGRLIRDVSDRGVLVLGDTRILGKSYGRLFRKSLPPMPLVRDLGPVEAFFADQSSTSS</sequence>
<keyword evidence="3" id="KW-0547">Nucleotide-binding</keyword>
<dbReference type="PROSITE" id="PS51193">
    <property type="entry name" value="HELICASE_ATP_BIND_2"/>
    <property type="match status" value="1"/>
</dbReference>
<dbReference type="SMART" id="SM00488">
    <property type="entry name" value="DEXDc2"/>
    <property type="match status" value="1"/>
</dbReference>
<dbReference type="EMBL" id="JBAKFJ010000001">
    <property type="protein sequence ID" value="MEX0385656.1"/>
    <property type="molecule type" value="Genomic_DNA"/>
</dbReference>
<dbReference type="EC" id="5.6.2.3" evidence="9"/>
<dbReference type="Gene3D" id="3.40.50.300">
    <property type="entry name" value="P-loop containing nucleotide triphosphate hydrolases"/>
    <property type="match status" value="2"/>
</dbReference>
<accession>A0ABV3S6B1</accession>
<gene>
    <name evidence="12" type="ORF">V6X64_01430</name>
</gene>
<dbReference type="InterPro" id="IPR011545">
    <property type="entry name" value="DEAD/DEAH_box_helicase_dom"/>
</dbReference>
<dbReference type="InterPro" id="IPR014013">
    <property type="entry name" value="Helic_SF1/SF2_ATP-bd_DinG/Rad3"/>
</dbReference>
<dbReference type="InterPro" id="IPR045028">
    <property type="entry name" value="DinG/Rad3-like"/>
</dbReference>
<evidence type="ECO:0000256" key="10">
    <source>
        <dbReference type="ARBA" id="ARBA00048954"/>
    </source>
</evidence>
<evidence type="ECO:0000256" key="6">
    <source>
        <dbReference type="ARBA" id="ARBA00022840"/>
    </source>
</evidence>
<dbReference type="InterPro" id="IPR027417">
    <property type="entry name" value="P-loop_NTPase"/>
</dbReference>
<organism evidence="12 13">
    <name type="scientific">Spiribacter onubensis</name>
    <dbReference type="NCBI Taxonomy" id="3122420"/>
    <lineage>
        <taxon>Bacteria</taxon>
        <taxon>Pseudomonadati</taxon>
        <taxon>Pseudomonadota</taxon>
        <taxon>Gammaproteobacteria</taxon>
        <taxon>Chromatiales</taxon>
        <taxon>Ectothiorhodospiraceae</taxon>
        <taxon>Spiribacter</taxon>
    </lineage>
</organism>
<dbReference type="Proteomes" id="UP001556653">
    <property type="component" value="Unassembled WGS sequence"/>
</dbReference>
<dbReference type="GO" id="GO:0003678">
    <property type="term" value="F:DNA helicase activity"/>
    <property type="evidence" value="ECO:0007669"/>
    <property type="project" value="UniProtKB-EC"/>
</dbReference>
<comment type="similarity">
    <text evidence="8">Belongs to the helicase family. DinG subfamily.</text>
</comment>
<dbReference type="Pfam" id="PF13307">
    <property type="entry name" value="Helicase_C_2"/>
    <property type="match status" value="1"/>
</dbReference>
<dbReference type="SMART" id="SM00487">
    <property type="entry name" value="DEXDc"/>
    <property type="match status" value="1"/>
</dbReference>
<keyword evidence="2" id="KW-0479">Metal-binding</keyword>
<dbReference type="Pfam" id="PF00270">
    <property type="entry name" value="DEAD"/>
    <property type="match status" value="1"/>
</dbReference>
<keyword evidence="5 12" id="KW-0378">Hydrolase</keyword>
<dbReference type="InterPro" id="IPR014001">
    <property type="entry name" value="Helicase_ATP-bd"/>
</dbReference>
<reference evidence="12 13" key="1">
    <citation type="submission" date="2024-02" db="EMBL/GenBank/DDBJ databases">
        <title>New especies of Spiribacter isolated from saline water.</title>
        <authorList>
            <person name="Leon M.J."/>
            <person name="De La Haba R."/>
            <person name="Sanchez-Porro C."/>
            <person name="Ventosa A."/>
        </authorList>
    </citation>
    <scope>NUCLEOTIDE SEQUENCE [LARGE SCALE GENOMIC DNA]</scope>
    <source>
        <strain evidence="13">ag22IC4-227</strain>
    </source>
</reference>
<evidence type="ECO:0000256" key="5">
    <source>
        <dbReference type="ARBA" id="ARBA00022801"/>
    </source>
</evidence>
<dbReference type="SUPFAM" id="SSF52540">
    <property type="entry name" value="P-loop containing nucleoside triphosphate hydrolases"/>
    <property type="match status" value="1"/>
</dbReference>
<evidence type="ECO:0000256" key="2">
    <source>
        <dbReference type="ARBA" id="ARBA00022485"/>
    </source>
</evidence>
<evidence type="ECO:0000256" key="9">
    <source>
        <dbReference type="ARBA" id="ARBA00044969"/>
    </source>
</evidence>
<keyword evidence="2" id="KW-0004">4Fe-4S</keyword>
<keyword evidence="13" id="KW-1185">Reference proteome</keyword>
<comment type="catalytic activity">
    <reaction evidence="10">
        <text>ATP + H2O = ADP + phosphate + H(+)</text>
        <dbReference type="Rhea" id="RHEA:13065"/>
        <dbReference type="ChEBI" id="CHEBI:15377"/>
        <dbReference type="ChEBI" id="CHEBI:15378"/>
        <dbReference type="ChEBI" id="CHEBI:30616"/>
        <dbReference type="ChEBI" id="CHEBI:43474"/>
        <dbReference type="ChEBI" id="CHEBI:456216"/>
        <dbReference type="EC" id="5.6.2.3"/>
    </reaction>
</comment>
<comment type="cofactor">
    <cofactor evidence="1">
        <name>[4Fe-4S] cluster</name>
        <dbReference type="ChEBI" id="CHEBI:49883"/>
    </cofactor>
</comment>